<gene>
    <name evidence="1" type="ORF">FCH28_24305</name>
</gene>
<evidence type="ECO:0000313" key="2">
    <source>
        <dbReference type="Proteomes" id="UP000308697"/>
    </source>
</evidence>
<dbReference type="RefSeq" id="WP_136742256.1">
    <property type="nucleotide sequence ID" value="NZ_SUMB01000009.1"/>
</dbReference>
<protein>
    <submittedName>
        <fullName evidence="1">Uncharacterized protein</fullName>
    </submittedName>
</protein>
<dbReference type="Proteomes" id="UP000308697">
    <property type="component" value="Unassembled WGS sequence"/>
</dbReference>
<reference evidence="1 2" key="1">
    <citation type="submission" date="2019-04" db="EMBL/GenBank/DDBJ databases">
        <title>Streptomyces piniterrae sp. nov., a heliquinomycin-producing actinomycete isolated from rhizosphere soil of Pinus yunnanensis.</title>
        <authorList>
            <person name="Zhuang X."/>
            <person name="Zhao J."/>
        </authorList>
    </citation>
    <scope>NUCLEOTIDE SEQUENCE [LARGE SCALE GENOMIC DNA]</scope>
    <source>
        <strain evidence="2">jys28</strain>
    </source>
</reference>
<comment type="caution">
    <text evidence="1">The sequence shown here is derived from an EMBL/GenBank/DDBJ whole genome shotgun (WGS) entry which is preliminary data.</text>
</comment>
<dbReference type="EMBL" id="SUMB01000009">
    <property type="protein sequence ID" value="TJZ49443.1"/>
    <property type="molecule type" value="Genomic_DNA"/>
</dbReference>
<evidence type="ECO:0000313" key="1">
    <source>
        <dbReference type="EMBL" id="TJZ49443.1"/>
    </source>
</evidence>
<organism evidence="1 2">
    <name type="scientific">Streptomyces piniterrae</name>
    <dbReference type="NCBI Taxonomy" id="2571125"/>
    <lineage>
        <taxon>Bacteria</taxon>
        <taxon>Bacillati</taxon>
        <taxon>Actinomycetota</taxon>
        <taxon>Actinomycetes</taxon>
        <taxon>Kitasatosporales</taxon>
        <taxon>Streptomycetaceae</taxon>
        <taxon>Streptomyces</taxon>
    </lineage>
</organism>
<sequence>MAAHDAAISAAVVVAARQPGAEAAIERAVATLTKEREHTVQVLEDVKLWQQEAEHAAQRGRDLQDLVQLARHRLRHMEPGQQAEVLDLLEIQVTILGEIPRKTRCDGGVSAWFRGRARRVRF</sequence>
<dbReference type="AlphaFoldDB" id="A0A4U0N7C0"/>
<name>A0A4U0N7C0_9ACTN</name>
<dbReference type="OrthoDB" id="4546548at2"/>
<accession>A0A4U0N7C0</accession>
<proteinExistence type="predicted"/>
<keyword evidence="2" id="KW-1185">Reference proteome</keyword>